<dbReference type="InterPro" id="IPR036396">
    <property type="entry name" value="Cyt_P450_sf"/>
</dbReference>
<comment type="similarity">
    <text evidence="1 3">Belongs to the cytochrome P450 family.</text>
</comment>
<keyword evidence="2 3" id="KW-0479">Metal-binding</keyword>
<dbReference type="InterPro" id="IPR017972">
    <property type="entry name" value="Cyt_P450_CS"/>
</dbReference>
<keyword evidence="3" id="KW-0503">Monooxygenase</keyword>
<dbReference type="Proteomes" id="UP001642260">
    <property type="component" value="Unassembled WGS sequence"/>
</dbReference>
<dbReference type="AlphaFoldDB" id="A0ABC8K0L1"/>
<dbReference type="PANTHER" id="PTHR47950:SF22">
    <property type="entry name" value="CYTOCHROME P450 76C1-RELATED"/>
    <property type="match status" value="1"/>
</dbReference>
<dbReference type="GO" id="GO:0004497">
    <property type="term" value="F:monooxygenase activity"/>
    <property type="evidence" value="ECO:0007669"/>
    <property type="project" value="UniProtKB-KW"/>
</dbReference>
<dbReference type="Gene3D" id="1.10.630.10">
    <property type="entry name" value="Cytochrome P450"/>
    <property type="match status" value="1"/>
</dbReference>
<organism evidence="4 5">
    <name type="scientific">Eruca vesicaria subsp. sativa</name>
    <name type="common">Garden rocket</name>
    <name type="synonym">Eruca sativa</name>
    <dbReference type="NCBI Taxonomy" id="29727"/>
    <lineage>
        <taxon>Eukaryota</taxon>
        <taxon>Viridiplantae</taxon>
        <taxon>Streptophyta</taxon>
        <taxon>Embryophyta</taxon>
        <taxon>Tracheophyta</taxon>
        <taxon>Spermatophyta</taxon>
        <taxon>Magnoliopsida</taxon>
        <taxon>eudicotyledons</taxon>
        <taxon>Gunneridae</taxon>
        <taxon>Pentapetalae</taxon>
        <taxon>rosids</taxon>
        <taxon>malvids</taxon>
        <taxon>Brassicales</taxon>
        <taxon>Brassicaceae</taxon>
        <taxon>Brassiceae</taxon>
        <taxon>Eruca</taxon>
    </lineage>
</organism>
<reference evidence="4 5" key="1">
    <citation type="submission" date="2022-03" db="EMBL/GenBank/DDBJ databases">
        <authorList>
            <person name="Macdonald S."/>
            <person name="Ahmed S."/>
            <person name="Newling K."/>
        </authorList>
    </citation>
    <scope>NUCLEOTIDE SEQUENCE [LARGE SCALE GENOMIC DNA]</scope>
</reference>
<comment type="cofactor">
    <cofactor evidence="2">
        <name>heme</name>
        <dbReference type="ChEBI" id="CHEBI:30413"/>
    </cofactor>
</comment>
<dbReference type="GO" id="GO:0046872">
    <property type="term" value="F:metal ion binding"/>
    <property type="evidence" value="ECO:0007669"/>
    <property type="project" value="UniProtKB-KW"/>
</dbReference>
<keyword evidence="3" id="KW-0560">Oxidoreductase</keyword>
<dbReference type="EMBL" id="CAKOAT010151265">
    <property type="protein sequence ID" value="CAH8343335.1"/>
    <property type="molecule type" value="Genomic_DNA"/>
</dbReference>
<accession>A0ABC8K0L1</accession>
<dbReference type="InterPro" id="IPR001128">
    <property type="entry name" value="Cyt_P450"/>
</dbReference>
<evidence type="ECO:0008006" key="6">
    <source>
        <dbReference type="Google" id="ProtNLM"/>
    </source>
</evidence>
<dbReference type="PANTHER" id="PTHR47950">
    <property type="entry name" value="CYTOCHROME P450, FAMILY 76, SUBFAMILY C, POLYPEPTIDE 5-RELATED"/>
    <property type="match status" value="1"/>
</dbReference>
<evidence type="ECO:0000256" key="3">
    <source>
        <dbReference type="RuleBase" id="RU000461"/>
    </source>
</evidence>
<dbReference type="SUPFAM" id="SSF48264">
    <property type="entry name" value="Cytochrome P450"/>
    <property type="match status" value="1"/>
</dbReference>
<evidence type="ECO:0000313" key="4">
    <source>
        <dbReference type="EMBL" id="CAH8343335.1"/>
    </source>
</evidence>
<sequence>MSDLSYLQALVKETLRLHPPGPLLAPHKAESNVEVFGFLVPKNAQVLVNAWAIGRDSSVWENAERFEPERFLMGRDIDVKGRDFELIPFGAGRRICPGMSLAMKTVPLILASLLHSFQWQLQNSVLPEDLDMDESFGLTLHKTNPLYAIPVMKRAN</sequence>
<dbReference type="Pfam" id="PF00067">
    <property type="entry name" value="p450"/>
    <property type="match status" value="1"/>
</dbReference>
<protein>
    <recommendedName>
        <fullName evidence="6">Cytochrome P450</fullName>
    </recommendedName>
</protein>
<evidence type="ECO:0000256" key="2">
    <source>
        <dbReference type="PIRSR" id="PIRSR602401-1"/>
    </source>
</evidence>
<feature type="binding site" description="axial binding residue" evidence="2">
    <location>
        <position position="96"/>
    </location>
    <ligand>
        <name>heme</name>
        <dbReference type="ChEBI" id="CHEBI:30413"/>
    </ligand>
    <ligandPart>
        <name>Fe</name>
        <dbReference type="ChEBI" id="CHEBI:18248"/>
    </ligandPart>
</feature>
<dbReference type="PRINTS" id="PR00385">
    <property type="entry name" value="P450"/>
</dbReference>
<keyword evidence="5" id="KW-1185">Reference proteome</keyword>
<keyword evidence="2 3" id="KW-0349">Heme</keyword>
<comment type="caution">
    <text evidence="4">The sequence shown here is derived from an EMBL/GenBank/DDBJ whole genome shotgun (WGS) entry which is preliminary data.</text>
</comment>
<dbReference type="InterPro" id="IPR002401">
    <property type="entry name" value="Cyt_P450_E_grp-I"/>
</dbReference>
<keyword evidence="2 3" id="KW-0408">Iron</keyword>
<evidence type="ECO:0000313" key="5">
    <source>
        <dbReference type="Proteomes" id="UP001642260"/>
    </source>
</evidence>
<name>A0ABC8K0L1_ERUVS</name>
<dbReference type="PROSITE" id="PS00086">
    <property type="entry name" value="CYTOCHROME_P450"/>
    <property type="match status" value="1"/>
</dbReference>
<dbReference type="PRINTS" id="PR00463">
    <property type="entry name" value="EP450I"/>
</dbReference>
<evidence type="ECO:0000256" key="1">
    <source>
        <dbReference type="ARBA" id="ARBA00010617"/>
    </source>
</evidence>
<gene>
    <name evidence="4" type="ORF">ERUC_LOCUS16070</name>
</gene>
<proteinExistence type="inferred from homology"/>